<dbReference type="PIRSF" id="PIRSF037511">
    <property type="entry name" value="Transl_init_SUI1_pro"/>
    <property type="match status" value="1"/>
</dbReference>
<evidence type="ECO:0000256" key="3">
    <source>
        <dbReference type="ARBA" id="ARBA00022917"/>
    </source>
</evidence>
<proteinExistence type="inferred from homology"/>
<dbReference type="InterPro" id="IPR036877">
    <property type="entry name" value="SUI1_dom_sf"/>
</dbReference>
<gene>
    <name evidence="5" type="ORF">SAMN02746065_13135</name>
</gene>
<dbReference type="PANTHER" id="PTHR12789:SF0">
    <property type="entry name" value="DENSITY-REGULATED PROTEIN"/>
    <property type="match status" value="1"/>
</dbReference>
<comment type="similarity">
    <text evidence="1">Belongs to the SUI1 family.</text>
</comment>
<reference evidence="5 6" key="1">
    <citation type="submission" date="2017-04" db="EMBL/GenBank/DDBJ databases">
        <authorList>
            <person name="Afonso C.L."/>
            <person name="Miller P.J."/>
            <person name="Scott M.A."/>
            <person name="Spackman E."/>
            <person name="Goraichik I."/>
            <person name="Dimitrov K.M."/>
            <person name="Suarez D.L."/>
            <person name="Swayne D.E."/>
        </authorList>
    </citation>
    <scope>NUCLEOTIDE SEQUENCE [LARGE SCALE GENOMIC DNA]</scope>
    <source>
        <strain evidence="5 6">DSM 3385</strain>
    </source>
</reference>
<dbReference type="NCBIfam" id="NF005297">
    <property type="entry name" value="PRK06824.1"/>
    <property type="match status" value="1"/>
</dbReference>
<keyword evidence="6" id="KW-1185">Reference proteome</keyword>
<keyword evidence="2" id="KW-0810">Translation regulation</keyword>
<dbReference type="GO" id="GO:0001731">
    <property type="term" value="P:formation of translation preinitiation complex"/>
    <property type="evidence" value="ECO:0007669"/>
    <property type="project" value="TreeGrafter"/>
</dbReference>
<dbReference type="Gene3D" id="3.30.780.10">
    <property type="entry name" value="SUI1-like domain"/>
    <property type="match status" value="1"/>
</dbReference>
<evidence type="ECO:0000256" key="2">
    <source>
        <dbReference type="ARBA" id="ARBA00022845"/>
    </source>
</evidence>
<evidence type="ECO:0000256" key="1">
    <source>
        <dbReference type="ARBA" id="ARBA00005422"/>
    </source>
</evidence>
<dbReference type="SUPFAM" id="SSF55159">
    <property type="entry name" value="eIF1-like"/>
    <property type="match status" value="1"/>
</dbReference>
<dbReference type="AlphaFoldDB" id="A0A1W2EH14"/>
<dbReference type="GO" id="GO:0003743">
    <property type="term" value="F:translation initiation factor activity"/>
    <property type="evidence" value="ECO:0007669"/>
    <property type="project" value="UniProtKB-KW"/>
</dbReference>
<dbReference type="InterPro" id="IPR050318">
    <property type="entry name" value="DENR/SUI1_TIF"/>
</dbReference>
<protein>
    <submittedName>
        <fullName evidence="5">Translation initiation factor 1 (eIF-1/SUI1)</fullName>
    </submittedName>
</protein>
<evidence type="ECO:0000313" key="5">
    <source>
        <dbReference type="EMBL" id="SMD08979.1"/>
    </source>
</evidence>
<dbReference type="GO" id="GO:0006417">
    <property type="term" value="P:regulation of translation"/>
    <property type="evidence" value="ECO:0007669"/>
    <property type="project" value="UniProtKB-KW"/>
</dbReference>
<sequence>MKNRENDDNSRLVYSTETGKMCPVCEKPVHRCKCKKKKNSPGPGDGKIRVQRITKGRKGKGISAITGIPLEGAPLKDLAKKLKIKCGTGGTVKSGTIEIQGDHRDLLIQELGKLGYKAIKAGG</sequence>
<dbReference type="STRING" id="1121400.SAMN02746065_13135"/>
<dbReference type="InterPro" id="IPR005872">
    <property type="entry name" value="SUI1_arc_bac"/>
</dbReference>
<dbReference type="Proteomes" id="UP000192418">
    <property type="component" value="Unassembled WGS sequence"/>
</dbReference>
<evidence type="ECO:0000259" key="4">
    <source>
        <dbReference type="PROSITE" id="PS50296"/>
    </source>
</evidence>
<dbReference type="RefSeq" id="WP_084071546.1">
    <property type="nucleotide sequence ID" value="NZ_FWXY01000031.1"/>
</dbReference>
<dbReference type="CDD" id="cd11567">
    <property type="entry name" value="YciH_like"/>
    <property type="match status" value="1"/>
</dbReference>
<name>A0A1W2EH14_9BACT</name>
<dbReference type="InterPro" id="IPR001950">
    <property type="entry name" value="SUI1"/>
</dbReference>
<keyword evidence="3" id="KW-0648">Protein biosynthesis</keyword>
<dbReference type="Pfam" id="PF01253">
    <property type="entry name" value="SUI1"/>
    <property type="match status" value="1"/>
</dbReference>
<dbReference type="EMBL" id="FWXY01000031">
    <property type="protein sequence ID" value="SMD08979.1"/>
    <property type="molecule type" value="Genomic_DNA"/>
</dbReference>
<dbReference type="GO" id="GO:0002188">
    <property type="term" value="P:translation reinitiation"/>
    <property type="evidence" value="ECO:0007669"/>
    <property type="project" value="TreeGrafter"/>
</dbReference>
<accession>A0A1W2EH14</accession>
<evidence type="ECO:0000313" key="6">
    <source>
        <dbReference type="Proteomes" id="UP000192418"/>
    </source>
</evidence>
<feature type="domain" description="SUI1" evidence="4">
    <location>
        <begin position="49"/>
        <end position="115"/>
    </location>
</feature>
<keyword evidence="5" id="KW-0396">Initiation factor</keyword>
<dbReference type="OrthoDB" id="9792915at2"/>
<dbReference type="PROSITE" id="PS50296">
    <property type="entry name" value="SUI1"/>
    <property type="match status" value="1"/>
</dbReference>
<dbReference type="GO" id="GO:0003729">
    <property type="term" value="F:mRNA binding"/>
    <property type="evidence" value="ECO:0007669"/>
    <property type="project" value="TreeGrafter"/>
</dbReference>
<organism evidence="5 6">
    <name type="scientific">Desulfocicer vacuolatum DSM 3385</name>
    <dbReference type="NCBI Taxonomy" id="1121400"/>
    <lineage>
        <taxon>Bacteria</taxon>
        <taxon>Pseudomonadati</taxon>
        <taxon>Thermodesulfobacteriota</taxon>
        <taxon>Desulfobacteria</taxon>
        <taxon>Desulfobacterales</taxon>
        <taxon>Desulfobacteraceae</taxon>
        <taxon>Desulfocicer</taxon>
    </lineage>
</organism>
<dbReference type="PANTHER" id="PTHR12789">
    <property type="entry name" value="DENSITY-REGULATED PROTEIN HOMOLOG"/>
    <property type="match status" value="1"/>
</dbReference>